<gene>
    <name evidence="1" type="ORF">G2W53_028384</name>
</gene>
<evidence type="ECO:0000313" key="1">
    <source>
        <dbReference type="EMBL" id="KAF7814415.1"/>
    </source>
</evidence>
<keyword evidence="2" id="KW-1185">Reference proteome</keyword>
<evidence type="ECO:0000313" key="2">
    <source>
        <dbReference type="Proteomes" id="UP000634136"/>
    </source>
</evidence>
<organism evidence="1 2">
    <name type="scientific">Senna tora</name>
    <dbReference type="NCBI Taxonomy" id="362788"/>
    <lineage>
        <taxon>Eukaryota</taxon>
        <taxon>Viridiplantae</taxon>
        <taxon>Streptophyta</taxon>
        <taxon>Embryophyta</taxon>
        <taxon>Tracheophyta</taxon>
        <taxon>Spermatophyta</taxon>
        <taxon>Magnoliopsida</taxon>
        <taxon>eudicotyledons</taxon>
        <taxon>Gunneridae</taxon>
        <taxon>Pentapetalae</taxon>
        <taxon>rosids</taxon>
        <taxon>fabids</taxon>
        <taxon>Fabales</taxon>
        <taxon>Fabaceae</taxon>
        <taxon>Caesalpinioideae</taxon>
        <taxon>Cassia clade</taxon>
        <taxon>Senna</taxon>
    </lineage>
</organism>
<reference evidence="1" key="1">
    <citation type="submission" date="2020-09" db="EMBL/GenBank/DDBJ databases">
        <title>Genome-Enabled Discovery of Anthraquinone Biosynthesis in Senna tora.</title>
        <authorList>
            <person name="Kang S.-H."/>
            <person name="Pandey R.P."/>
            <person name="Lee C.-M."/>
            <person name="Sim J.-S."/>
            <person name="Jeong J.-T."/>
            <person name="Choi B.-S."/>
            <person name="Jung M."/>
            <person name="Ginzburg D."/>
            <person name="Zhao K."/>
            <person name="Won S.Y."/>
            <person name="Oh T.-J."/>
            <person name="Yu Y."/>
            <person name="Kim N.-H."/>
            <person name="Lee O.R."/>
            <person name="Lee T.-H."/>
            <person name="Bashyal P."/>
            <person name="Kim T.-S."/>
            <person name="Lee W.-H."/>
            <person name="Kawkins C."/>
            <person name="Kim C.-K."/>
            <person name="Kim J.S."/>
            <person name="Ahn B.O."/>
            <person name="Rhee S.Y."/>
            <person name="Sohng J.K."/>
        </authorList>
    </citation>
    <scope>NUCLEOTIDE SEQUENCE</scope>
    <source>
        <tissue evidence="1">Leaf</tissue>
    </source>
</reference>
<dbReference type="Proteomes" id="UP000634136">
    <property type="component" value="Unassembled WGS sequence"/>
</dbReference>
<comment type="caution">
    <text evidence="1">The sequence shown here is derived from an EMBL/GenBank/DDBJ whole genome shotgun (WGS) entry which is preliminary data.</text>
</comment>
<protein>
    <submittedName>
        <fullName evidence="1">Plasma membrane fusion protein</fullName>
    </submittedName>
</protein>
<sequence>MHKVKEREEYDDDDDTMRRWKEKKSKFQESNSVFALAANRTRRIDPSNDFKLYEGGWDVTNSHYYLV</sequence>
<accession>A0A834W8Q1</accession>
<dbReference type="AlphaFoldDB" id="A0A834W8Q1"/>
<name>A0A834W8Q1_9FABA</name>
<dbReference type="OrthoDB" id="1937321at2759"/>
<proteinExistence type="predicted"/>
<dbReference type="EMBL" id="JAAIUW010000009">
    <property type="protein sequence ID" value="KAF7814415.1"/>
    <property type="molecule type" value="Genomic_DNA"/>
</dbReference>